<proteinExistence type="predicted"/>
<dbReference type="EMBL" id="CP007770">
    <property type="protein sequence ID" value="AJC88365.1"/>
    <property type="molecule type" value="Genomic_DNA"/>
</dbReference>
<dbReference type="HOGENOM" id="CLU_060926_0_0_7"/>
<dbReference type="SMART" id="SM00267">
    <property type="entry name" value="GGDEF"/>
    <property type="match status" value="1"/>
</dbReference>
<name>A0A0A8H3X6_9BACT</name>
<dbReference type="Pfam" id="PF00990">
    <property type="entry name" value="GGDEF"/>
    <property type="match status" value="1"/>
</dbReference>
<dbReference type="KEGG" id="cis:CINS_1421"/>
<dbReference type="RefSeq" id="WP_039651072.1">
    <property type="nucleotide sequence ID" value="NZ_CP007770.1"/>
</dbReference>
<organism evidence="3 4">
    <name type="scientific">Campylobacter insulaenigrae NCTC 12927</name>
    <dbReference type="NCBI Taxonomy" id="1031564"/>
    <lineage>
        <taxon>Bacteria</taxon>
        <taxon>Pseudomonadati</taxon>
        <taxon>Campylobacterota</taxon>
        <taxon>Epsilonproteobacteria</taxon>
        <taxon>Campylobacterales</taxon>
        <taxon>Campylobacteraceae</taxon>
        <taxon>Campylobacter</taxon>
    </lineage>
</organism>
<dbReference type="GeneID" id="74432200"/>
<protein>
    <recommendedName>
        <fullName evidence="2">GGDEF domain-containing protein</fullName>
    </recommendedName>
</protein>
<dbReference type="Proteomes" id="UP000031163">
    <property type="component" value="Chromosome"/>
</dbReference>
<dbReference type="AlphaFoldDB" id="A0A0A8H3X6"/>
<feature type="domain" description="GGDEF" evidence="2">
    <location>
        <begin position="173"/>
        <end position="343"/>
    </location>
</feature>
<gene>
    <name evidence="3" type="ORF">CINS_1421</name>
</gene>
<dbReference type="SUPFAM" id="SSF55073">
    <property type="entry name" value="Nucleotide cyclase"/>
    <property type="match status" value="1"/>
</dbReference>
<evidence type="ECO:0000256" key="1">
    <source>
        <dbReference type="SAM" id="Coils"/>
    </source>
</evidence>
<evidence type="ECO:0000313" key="4">
    <source>
        <dbReference type="Proteomes" id="UP000031163"/>
    </source>
</evidence>
<keyword evidence="1" id="KW-0175">Coiled coil</keyword>
<evidence type="ECO:0000259" key="2">
    <source>
        <dbReference type="SMART" id="SM00267"/>
    </source>
</evidence>
<dbReference type="Gene3D" id="3.30.70.270">
    <property type="match status" value="1"/>
</dbReference>
<dbReference type="InterPro" id="IPR000160">
    <property type="entry name" value="GGDEF_dom"/>
</dbReference>
<reference evidence="3 4" key="1">
    <citation type="journal article" date="2014" name="Genome Biol. Evol.">
        <title>Comparative Genomics of the Campylobacter lari Group.</title>
        <authorList>
            <person name="Miller W.G."/>
            <person name="Yee E."/>
            <person name="Chapman M.H."/>
            <person name="Smith T.P."/>
            <person name="Bono J.L."/>
            <person name="Huynh S."/>
            <person name="Parker C.T."/>
            <person name="Vandamme P."/>
            <person name="Luong K."/>
            <person name="Korlach J."/>
        </authorList>
    </citation>
    <scope>NUCLEOTIDE SEQUENCE [LARGE SCALE GENOMIC DNA]</scope>
    <source>
        <strain evidence="3 4">NCTC 12927</strain>
    </source>
</reference>
<dbReference type="InterPro" id="IPR043128">
    <property type="entry name" value="Rev_trsase/Diguanyl_cyclase"/>
</dbReference>
<dbReference type="STRING" id="1031564.CINS_1421"/>
<feature type="coiled-coil region" evidence="1">
    <location>
        <begin position="145"/>
        <end position="183"/>
    </location>
</feature>
<evidence type="ECO:0000313" key="3">
    <source>
        <dbReference type="EMBL" id="AJC88365.1"/>
    </source>
</evidence>
<accession>A0A0A8H3X6</accession>
<sequence>MLDDDLFADLNLHNDLSFVKEAPKIQKISGGEFEKFVKSILSELIKDNIPPTPTNYNVYFQKMLDGRPLTFKKKINEIMEFEQNDDDTRRANIEQEIKKSFSSTSTLVHYIAMIYKHLETMKSMLKKRNSELAVSTGNLSVSNVIHALEADLLRFSNILERYSDEIRENFDEVRQIYKQIEEQSDFDSKFGVYNKRYFLENLEKSIESNLKYGYHTTLLFFKVKDETLDQAYAQKDKIAFLKGICKIFAKNIPSGYTVAHYGNNVFATIMPHTNLDKAQEICDKFLESLENSNFFLADKEIQVDAQLAIGVVNKDSKSEELVDKCINALEDTRKDLTPFAIVER</sequence>
<dbReference type="InterPro" id="IPR029787">
    <property type="entry name" value="Nucleotide_cyclase"/>
</dbReference>